<reference evidence="4" key="1">
    <citation type="submission" date="2020-06" db="EMBL/GenBank/DDBJ databases">
        <title>Unique genomic features of the anaerobic methanotrophic archaea.</title>
        <authorList>
            <person name="Chadwick G.L."/>
            <person name="Skennerton C.T."/>
            <person name="Laso-Perez R."/>
            <person name="Leu A.O."/>
            <person name="Speth D.R."/>
            <person name="Yu H."/>
            <person name="Morgan-Lang C."/>
            <person name="Hatzenpichler R."/>
            <person name="Goudeau D."/>
            <person name="Malmstrom R."/>
            <person name="Brazelton W.J."/>
            <person name="Woyke T."/>
            <person name="Hallam S.J."/>
            <person name="Tyson G.W."/>
            <person name="Wegener G."/>
            <person name="Boetius A."/>
            <person name="Orphan V."/>
        </authorList>
    </citation>
    <scope>NUCLEOTIDE SEQUENCE</scope>
</reference>
<evidence type="ECO:0000256" key="1">
    <source>
        <dbReference type="SAM" id="Phobius"/>
    </source>
</evidence>
<proteinExistence type="predicted"/>
<gene>
    <name evidence="3" type="ORF">FPOEFMDM_00030</name>
    <name evidence="4" type="ORF">MNNOGLJF_00030</name>
</gene>
<dbReference type="AlphaFoldDB" id="A0A7G9Z4D2"/>
<feature type="domain" description="DUF1616" evidence="2">
    <location>
        <begin position="20"/>
        <end position="127"/>
    </location>
</feature>
<keyword evidence="1" id="KW-1133">Transmembrane helix</keyword>
<dbReference type="Pfam" id="PF07760">
    <property type="entry name" value="DUF1616"/>
    <property type="match status" value="1"/>
</dbReference>
<dbReference type="EMBL" id="MT631603">
    <property type="protein sequence ID" value="QNO55116.1"/>
    <property type="molecule type" value="Genomic_DNA"/>
</dbReference>
<feature type="transmembrane region" description="Helical" evidence="1">
    <location>
        <begin position="42"/>
        <end position="62"/>
    </location>
</feature>
<evidence type="ECO:0000313" key="3">
    <source>
        <dbReference type="EMBL" id="QNO55045.1"/>
    </source>
</evidence>
<evidence type="ECO:0000259" key="2">
    <source>
        <dbReference type="Pfam" id="PF07760"/>
    </source>
</evidence>
<feature type="transmembrane region" description="Helical" evidence="1">
    <location>
        <begin position="101"/>
        <end position="121"/>
    </location>
</feature>
<dbReference type="InterPro" id="IPR011674">
    <property type="entry name" value="DUF1616"/>
</dbReference>
<accession>A0A7G9Z4D2</accession>
<keyword evidence="1" id="KW-0812">Transmembrane</keyword>
<keyword evidence="1" id="KW-0472">Membrane</keyword>
<evidence type="ECO:0000313" key="4">
    <source>
        <dbReference type="EMBL" id="QNO55116.1"/>
    </source>
</evidence>
<organism evidence="4">
    <name type="scientific">Candidatus Methanophaga sp. ANME-1 ERB7</name>
    <dbReference type="NCBI Taxonomy" id="2759913"/>
    <lineage>
        <taxon>Archaea</taxon>
        <taxon>Methanobacteriati</taxon>
        <taxon>Methanobacteriota</taxon>
        <taxon>Stenosarchaea group</taxon>
        <taxon>Methanomicrobia</taxon>
        <taxon>Candidatus Methanophagales</taxon>
        <taxon>Candidatus Methanophagaceae</taxon>
        <taxon>Candidatus Methanophaga</taxon>
    </lineage>
</organism>
<sequence>MIARINKRDAIPKNDLIFMVAFVILSVVIITVPPLNAMPLRAAVGFPLVLFLPGYSLVSALFPRRDELDVLERIALSIGLSICVVVFVGLGLNYTPWGIRLGPVLLVLSTFTLIFTGISAVRRMSVTSVKL</sequence>
<feature type="transmembrane region" description="Helical" evidence="1">
    <location>
        <begin position="74"/>
        <end position="95"/>
    </location>
</feature>
<feature type="transmembrane region" description="Helical" evidence="1">
    <location>
        <begin position="16"/>
        <end position="36"/>
    </location>
</feature>
<name>A0A7G9Z4D2_9EURY</name>
<protein>
    <recommendedName>
        <fullName evidence="2">DUF1616 domain-containing protein</fullName>
    </recommendedName>
</protein>
<dbReference type="EMBL" id="MT631601">
    <property type="protein sequence ID" value="QNO55045.1"/>
    <property type="molecule type" value="Genomic_DNA"/>
</dbReference>